<organism evidence="1 2">
    <name type="scientific">Yasminevirus sp. GU-2018</name>
    <dbReference type="NCBI Taxonomy" id="2420051"/>
    <lineage>
        <taxon>Viruses</taxon>
        <taxon>Varidnaviria</taxon>
        <taxon>Bamfordvirae</taxon>
        <taxon>Nucleocytoviricota</taxon>
        <taxon>Megaviricetes</taxon>
        <taxon>Imitervirales</taxon>
        <taxon>Mimiviridae</taxon>
        <taxon>Klosneuvirinae</taxon>
        <taxon>Yasminevirus</taxon>
        <taxon>Yasminevirus saudimassiliense</taxon>
    </lineage>
</organism>
<proteinExistence type="predicted"/>
<accession>A0A5K0UAC2</accession>
<protein>
    <submittedName>
        <fullName evidence="1">Uncharacterized protein</fullName>
    </submittedName>
</protein>
<sequence>MTETYCLERTRTVSLPQKCFDTSIKLNKQDDVNGLRVTANTLGFKNRERRHIRVTNTYVFGDRKIVVVWNNVVKMVQLPSVSGKMNMYPKLSEIWVTVGGNPINGSLPAEMISKMKREINDIIGDRYVVIDNIELDQFEMLRNNNVFRLPDMILEKLLIYADLRTIASREMIQFSREVPDDIELLVSIEQVYGTQTEAVKPLFEF</sequence>
<dbReference type="Proteomes" id="UP000594342">
    <property type="component" value="Unassembled WGS sequence"/>
</dbReference>
<gene>
    <name evidence="1" type="ORF">YASMINEVIRUS_856</name>
</gene>
<evidence type="ECO:0000313" key="2">
    <source>
        <dbReference type="Proteomes" id="UP000594342"/>
    </source>
</evidence>
<reference evidence="1 2" key="1">
    <citation type="submission" date="2018-10" db="EMBL/GenBank/DDBJ databases">
        <authorList>
            <consortium name="IHU Genomes"/>
        </authorList>
    </citation>
    <scope>NUCLEOTIDE SEQUENCE [LARGE SCALE GENOMIC DNA]</scope>
    <source>
        <strain evidence="1 2">A1</strain>
    </source>
</reference>
<keyword evidence="2" id="KW-1185">Reference proteome</keyword>
<dbReference type="EMBL" id="UPSH01000001">
    <property type="protein sequence ID" value="VBB18393.1"/>
    <property type="molecule type" value="Genomic_DNA"/>
</dbReference>
<name>A0A5K0UAC2_9VIRU</name>
<evidence type="ECO:0000313" key="1">
    <source>
        <dbReference type="EMBL" id="VBB18393.1"/>
    </source>
</evidence>
<comment type="caution">
    <text evidence="1">The sequence shown here is derived from an EMBL/GenBank/DDBJ whole genome shotgun (WGS) entry which is preliminary data.</text>
</comment>